<name>A0A1H0CML7_9BACI</name>
<organism evidence="1 2">
    <name type="scientific">Tenuibacillus multivorans</name>
    <dbReference type="NCBI Taxonomy" id="237069"/>
    <lineage>
        <taxon>Bacteria</taxon>
        <taxon>Bacillati</taxon>
        <taxon>Bacillota</taxon>
        <taxon>Bacilli</taxon>
        <taxon>Bacillales</taxon>
        <taxon>Bacillaceae</taxon>
        <taxon>Tenuibacillus</taxon>
    </lineage>
</organism>
<evidence type="ECO:0008006" key="3">
    <source>
        <dbReference type="Google" id="ProtNLM"/>
    </source>
</evidence>
<accession>A0A1H0CML7</accession>
<dbReference type="Proteomes" id="UP000199334">
    <property type="component" value="Unassembled WGS sequence"/>
</dbReference>
<proteinExistence type="predicted"/>
<dbReference type="InterPro" id="IPR009711">
    <property type="entry name" value="UPF0473"/>
</dbReference>
<dbReference type="Pfam" id="PF06949">
    <property type="entry name" value="DUF1292"/>
    <property type="match status" value="1"/>
</dbReference>
<protein>
    <recommendedName>
        <fullName evidence="3">DUF1292 domain-containing protein</fullName>
    </recommendedName>
</protein>
<evidence type="ECO:0000313" key="1">
    <source>
        <dbReference type="EMBL" id="SDN59073.1"/>
    </source>
</evidence>
<dbReference type="EMBL" id="FNIG01000006">
    <property type="protein sequence ID" value="SDN59073.1"/>
    <property type="molecule type" value="Genomic_DNA"/>
</dbReference>
<reference evidence="1 2" key="1">
    <citation type="submission" date="2016-10" db="EMBL/GenBank/DDBJ databases">
        <authorList>
            <person name="de Groot N.N."/>
        </authorList>
    </citation>
    <scope>NUCLEOTIDE SEQUENCE [LARGE SCALE GENOMIC DNA]</scope>
    <source>
        <strain evidence="1 2">CGMCC 1.3442</strain>
    </source>
</reference>
<gene>
    <name evidence="1" type="ORF">SAMN05216498_2596</name>
</gene>
<evidence type="ECO:0000313" key="2">
    <source>
        <dbReference type="Proteomes" id="UP000199334"/>
    </source>
</evidence>
<dbReference type="OrthoDB" id="2382047at2"/>
<sequence>MNEENRDVISIENEHGEEREMLVEALFDMEGESYALLKDDNETFLMRIENEGGEQYLVQIEDPEVKQSILDAYEIAVDAATGDNEDY</sequence>
<keyword evidence="2" id="KW-1185">Reference proteome</keyword>
<dbReference type="STRING" id="237069.SAMN05216498_2596"/>
<dbReference type="AlphaFoldDB" id="A0A1H0CML7"/>
<dbReference type="RefSeq" id="WP_093857010.1">
    <property type="nucleotide sequence ID" value="NZ_BJVZ01000002.1"/>
</dbReference>